<name>B2U9A8_RALPJ</name>
<gene>
    <name evidence="2" type="ordered locus">Rpic_0957</name>
</gene>
<organism evidence="2">
    <name type="scientific">Ralstonia pickettii (strain 12J)</name>
    <dbReference type="NCBI Taxonomy" id="402626"/>
    <lineage>
        <taxon>Bacteria</taxon>
        <taxon>Pseudomonadati</taxon>
        <taxon>Pseudomonadota</taxon>
        <taxon>Betaproteobacteria</taxon>
        <taxon>Burkholderiales</taxon>
        <taxon>Burkholderiaceae</taxon>
        <taxon>Ralstonia</taxon>
    </lineage>
</organism>
<dbReference type="AlphaFoldDB" id="B2U9A8"/>
<feature type="region of interest" description="Disordered" evidence="1">
    <location>
        <begin position="1"/>
        <end position="33"/>
    </location>
</feature>
<accession>B2U9A8</accession>
<proteinExistence type="predicted"/>
<dbReference type="HOGENOM" id="CLU_3383442_0_0_4"/>
<evidence type="ECO:0000256" key="1">
    <source>
        <dbReference type="SAM" id="MobiDB-lite"/>
    </source>
</evidence>
<sequence>MPKLSDGAKMTQQSGTAGALQCEIAGMETPKHP</sequence>
<reference evidence="2" key="1">
    <citation type="submission" date="2008-05" db="EMBL/GenBank/DDBJ databases">
        <title>Complete sequence of chromosome1 of Ralstonia pickettii 12J.</title>
        <authorList>
            <consortium name="US DOE Joint Genome Institute"/>
            <person name="Lucas S."/>
            <person name="Copeland A."/>
            <person name="Lapidus A."/>
            <person name="Glavina del Rio T."/>
            <person name="Dalin E."/>
            <person name="Tice H."/>
            <person name="Bruce D."/>
            <person name="Goodwin L."/>
            <person name="Pitluck S."/>
            <person name="Meincke L."/>
            <person name="Brettin T."/>
            <person name="Detter J.C."/>
            <person name="Han C."/>
            <person name="Kuske C.R."/>
            <person name="Schmutz J."/>
            <person name="Larimer F."/>
            <person name="Land M."/>
            <person name="Hauser L."/>
            <person name="Kyrpides N."/>
            <person name="Mikhailova N."/>
            <person name="Marsh T."/>
            <person name="Richardson P."/>
        </authorList>
    </citation>
    <scope>NUCLEOTIDE SEQUENCE</scope>
    <source>
        <strain evidence="2">12J</strain>
    </source>
</reference>
<dbReference type="KEGG" id="rpi:Rpic_0957"/>
<evidence type="ECO:0000313" key="2">
    <source>
        <dbReference type="EMBL" id="ACD26105.1"/>
    </source>
</evidence>
<protein>
    <submittedName>
        <fullName evidence="2">Uncharacterized protein</fullName>
    </submittedName>
</protein>
<dbReference type="EMBL" id="CP001068">
    <property type="protein sequence ID" value="ACD26105.1"/>
    <property type="molecule type" value="Genomic_DNA"/>
</dbReference>
<dbReference type="STRING" id="402626.Rpic_0957"/>